<dbReference type="EMBL" id="CACRXK020000242">
    <property type="protein sequence ID" value="CAB3979918.1"/>
    <property type="molecule type" value="Genomic_DNA"/>
</dbReference>
<comment type="caution">
    <text evidence="1">The sequence shown here is derived from an EMBL/GenBank/DDBJ whole genome shotgun (WGS) entry which is preliminary data.</text>
</comment>
<organism evidence="1 2">
    <name type="scientific">Paramuricea clavata</name>
    <name type="common">Red gorgonian</name>
    <name type="synonym">Violescent sea-whip</name>
    <dbReference type="NCBI Taxonomy" id="317549"/>
    <lineage>
        <taxon>Eukaryota</taxon>
        <taxon>Metazoa</taxon>
        <taxon>Cnidaria</taxon>
        <taxon>Anthozoa</taxon>
        <taxon>Octocorallia</taxon>
        <taxon>Malacalcyonacea</taxon>
        <taxon>Plexauridae</taxon>
        <taxon>Paramuricea</taxon>
    </lineage>
</organism>
<dbReference type="AlphaFoldDB" id="A0A7D9D8W0"/>
<dbReference type="OrthoDB" id="8069600at2759"/>
<keyword evidence="2" id="KW-1185">Reference proteome</keyword>
<dbReference type="Proteomes" id="UP001152795">
    <property type="component" value="Unassembled WGS sequence"/>
</dbReference>
<reference evidence="1" key="1">
    <citation type="submission" date="2020-04" db="EMBL/GenBank/DDBJ databases">
        <authorList>
            <person name="Alioto T."/>
            <person name="Alioto T."/>
            <person name="Gomez Garrido J."/>
        </authorList>
    </citation>
    <scope>NUCLEOTIDE SEQUENCE</scope>
    <source>
        <strain evidence="1">A484AB</strain>
    </source>
</reference>
<protein>
    <submittedName>
        <fullName evidence="1">Uncharacterized protein</fullName>
    </submittedName>
</protein>
<evidence type="ECO:0000313" key="2">
    <source>
        <dbReference type="Proteomes" id="UP001152795"/>
    </source>
</evidence>
<sequence length="100" mass="11679">MARHQKKVYRITVTVIQQQEVWVNKAKYLKAMESANEHHPIAVTETWLNPSVRDSELLINTYFNIHCRDCESGERGGGVMLPVRHRLKSFRRTDLETDAE</sequence>
<evidence type="ECO:0000313" key="1">
    <source>
        <dbReference type="EMBL" id="CAB3979918.1"/>
    </source>
</evidence>
<proteinExistence type="predicted"/>
<accession>A0A7D9D8W0</accession>
<name>A0A7D9D8W0_PARCT</name>
<gene>
    <name evidence="1" type="ORF">PACLA_8A052632</name>
</gene>